<dbReference type="EMBL" id="CADEBC010000858">
    <property type="protein sequence ID" value="CAB3261447.1"/>
    <property type="molecule type" value="Genomic_DNA"/>
</dbReference>
<reference evidence="1 2" key="1">
    <citation type="submission" date="2020-04" db="EMBL/GenBank/DDBJ databases">
        <authorList>
            <person name="Wallbank WR R."/>
            <person name="Pardo Diaz C."/>
            <person name="Kozak K."/>
            <person name="Martin S."/>
            <person name="Jiggins C."/>
            <person name="Moest M."/>
            <person name="Warren A I."/>
            <person name="Byers J.R.P. K."/>
            <person name="Montejo-Kovacevich G."/>
            <person name="Yen C E."/>
        </authorList>
    </citation>
    <scope>NUCLEOTIDE SEQUENCE [LARGE SCALE GENOMIC DNA]</scope>
</reference>
<comment type="caution">
    <text evidence="1">The sequence shown here is derived from an EMBL/GenBank/DDBJ whole genome shotgun (WGS) entry which is preliminary data.</text>
</comment>
<keyword evidence="2" id="KW-1185">Reference proteome</keyword>
<accession>A0A8S1BMG7</accession>
<dbReference type="OrthoDB" id="416454at2759"/>
<dbReference type="Proteomes" id="UP000494106">
    <property type="component" value="Unassembled WGS sequence"/>
</dbReference>
<sequence length="100" mass="11596">MFGTIPHKTRHVKVMGVPIERVFEVRNLELIMDADLRFEKHISNAVRDCFYKLKVKLLVESLVFKSNYADTVYGPRLLSRTEGLIQRLQNACARLCFTVP</sequence>
<dbReference type="AlphaFoldDB" id="A0A8S1BMG7"/>
<protein>
    <submittedName>
        <fullName evidence="1">Uncharacterized protein</fullName>
    </submittedName>
</protein>
<evidence type="ECO:0000313" key="1">
    <source>
        <dbReference type="EMBL" id="CAB3261447.1"/>
    </source>
</evidence>
<organism evidence="1 2">
    <name type="scientific">Arctia plantaginis</name>
    <name type="common">Wood tiger moth</name>
    <name type="synonym">Phalaena plantaginis</name>
    <dbReference type="NCBI Taxonomy" id="874455"/>
    <lineage>
        <taxon>Eukaryota</taxon>
        <taxon>Metazoa</taxon>
        <taxon>Ecdysozoa</taxon>
        <taxon>Arthropoda</taxon>
        <taxon>Hexapoda</taxon>
        <taxon>Insecta</taxon>
        <taxon>Pterygota</taxon>
        <taxon>Neoptera</taxon>
        <taxon>Endopterygota</taxon>
        <taxon>Lepidoptera</taxon>
        <taxon>Glossata</taxon>
        <taxon>Ditrysia</taxon>
        <taxon>Noctuoidea</taxon>
        <taxon>Erebidae</taxon>
        <taxon>Arctiinae</taxon>
        <taxon>Arctia</taxon>
    </lineage>
</organism>
<proteinExistence type="predicted"/>
<gene>
    <name evidence="1" type="ORF">APLA_LOCUS17886</name>
</gene>
<name>A0A8S1BMG7_ARCPL</name>
<evidence type="ECO:0000313" key="2">
    <source>
        <dbReference type="Proteomes" id="UP000494106"/>
    </source>
</evidence>